<evidence type="ECO:0000256" key="3">
    <source>
        <dbReference type="SAM" id="MobiDB-lite"/>
    </source>
</evidence>
<feature type="compositionally biased region" description="Polar residues" evidence="3">
    <location>
        <begin position="443"/>
        <end position="461"/>
    </location>
</feature>
<evidence type="ECO:0000313" key="6">
    <source>
        <dbReference type="Proteomes" id="UP000197138"/>
    </source>
</evidence>
<evidence type="ECO:0000313" key="4">
    <source>
        <dbReference type="EMBL" id="OWM66105.1"/>
    </source>
</evidence>
<evidence type="ECO:0000256" key="2">
    <source>
        <dbReference type="SAM" id="Coils"/>
    </source>
</evidence>
<feature type="region of interest" description="Disordered" evidence="3">
    <location>
        <begin position="610"/>
        <end position="1263"/>
    </location>
</feature>
<dbReference type="EMBL" id="PGOL01002290">
    <property type="protein sequence ID" value="PKI49080.1"/>
    <property type="molecule type" value="Genomic_DNA"/>
</dbReference>
<name>A0A218W020_PUNGR</name>
<protein>
    <submittedName>
        <fullName evidence="4">Uncharacterized protein</fullName>
    </submittedName>
</protein>
<feature type="region of interest" description="Disordered" evidence="3">
    <location>
        <begin position="247"/>
        <end position="294"/>
    </location>
</feature>
<comment type="caution">
    <text evidence="4">The sequence shown here is derived from an EMBL/GenBank/DDBJ whole genome shotgun (WGS) entry which is preliminary data.</text>
</comment>
<feature type="compositionally biased region" description="Basic and acidic residues" evidence="3">
    <location>
        <begin position="380"/>
        <end position="407"/>
    </location>
</feature>
<feature type="compositionally biased region" description="Polar residues" evidence="3">
    <location>
        <begin position="796"/>
        <end position="812"/>
    </location>
</feature>
<feature type="compositionally biased region" description="Polar residues" evidence="3">
    <location>
        <begin position="863"/>
        <end position="875"/>
    </location>
</feature>
<feature type="compositionally biased region" description="Basic and acidic residues" evidence="3">
    <location>
        <begin position="764"/>
        <end position="781"/>
    </location>
</feature>
<feature type="compositionally biased region" description="Polar residues" evidence="3">
    <location>
        <begin position="408"/>
        <end position="433"/>
    </location>
</feature>
<dbReference type="OrthoDB" id="29853at2759"/>
<feature type="compositionally biased region" description="Basic and acidic residues" evidence="3">
    <location>
        <begin position="610"/>
        <end position="621"/>
    </location>
</feature>
<feature type="compositionally biased region" description="Basic and acidic residues" evidence="3">
    <location>
        <begin position="533"/>
        <end position="544"/>
    </location>
</feature>
<evidence type="ECO:0000256" key="1">
    <source>
        <dbReference type="ARBA" id="ARBA00005536"/>
    </source>
</evidence>
<dbReference type="InterPro" id="IPR042277">
    <property type="entry name" value="IST1-like"/>
</dbReference>
<dbReference type="EMBL" id="MTKT01005556">
    <property type="protein sequence ID" value="OWM66105.1"/>
    <property type="molecule type" value="Genomic_DNA"/>
</dbReference>
<feature type="compositionally biased region" description="Basic and acidic residues" evidence="3">
    <location>
        <begin position="178"/>
        <end position="193"/>
    </location>
</feature>
<dbReference type="Pfam" id="PF03398">
    <property type="entry name" value="Ist1"/>
    <property type="match status" value="1"/>
</dbReference>
<feature type="region of interest" description="Disordered" evidence="3">
    <location>
        <begin position="332"/>
        <end position="598"/>
    </location>
</feature>
<feature type="compositionally biased region" description="Polar residues" evidence="3">
    <location>
        <begin position="339"/>
        <end position="349"/>
    </location>
</feature>
<feature type="compositionally biased region" description="Basic and acidic residues" evidence="3">
    <location>
        <begin position="1158"/>
        <end position="1168"/>
    </location>
</feature>
<dbReference type="GeneID" id="116201092"/>
<feature type="compositionally biased region" description="Polar residues" evidence="3">
    <location>
        <begin position="1219"/>
        <end position="1236"/>
    </location>
</feature>
<feature type="compositionally biased region" description="Low complexity" evidence="3">
    <location>
        <begin position="821"/>
        <end position="832"/>
    </location>
</feature>
<feature type="compositionally biased region" description="Low complexity" evidence="3">
    <location>
        <begin position="575"/>
        <end position="586"/>
    </location>
</feature>
<feature type="compositionally biased region" description="Basic and acidic residues" evidence="3">
    <location>
        <begin position="1180"/>
        <end position="1217"/>
    </location>
</feature>
<dbReference type="STRING" id="22663.A0A218W020"/>
<comment type="similarity">
    <text evidence="1">Belongs to the IST1 family.</text>
</comment>
<organism evidence="4 6">
    <name type="scientific">Punica granatum</name>
    <name type="common">Pomegranate</name>
    <dbReference type="NCBI Taxonomy" id="22663"/>
    <lineage>
        <taxon>Eukaryota</taxon>
        <taxon>Viridiplantae</taxon>
        <taxon>Streptophyta</taxon>
        <taxon>Embryophyta</taxon>
        <taxon>Tracheophyta</taxon>
        <taxon>Spermatophyta</taxon>
        <taxon>Magnoliopsida</taxon>
        <taxon>eudicotyledons</taxon>
        <taxon>Gunneridae</taxon>
        <taxon>Pentapetalae</taxon>
        <taxon>rosids</taxon>
        <taxon>malvids</taxon>
        <taxon>Myrtales</taxon>
        <taxon>Lythraceae</taxon>
        <taxon>Punica</taxon>
    </lineage>
</organism>
<reference evidence="6" key="1">
    <citation type="journal article" date="2017" name="Plant J.">
        <title>The pomegranate (Punica granatum L.) genome and the genomics of punicalagin biosynthesis.</title>
        <authorList>
            <person name="Qin G."/>
            <person name="Xu C."/>
            <person name="Ming R."/>
            <person name="Tang H."/>
            <person name="Guyot R."/>
            <person name="Kramer E.M."/>
            <person name="Hu Y."/>
            <person name="Yi X."/>
            <person name="Qi Y."/>
            <person name="Xu X."/>
            <person name="Gao Z."/>
            <person name="Pan H."/>
            <person name="Jian J."/>
            <person name="Tian Y."/>
            <person name="Yue Z."/>
            <person name="Xu Y."/>
        </authorList>
    </citation>
    <scope>NUCLEOTIDE SEQUENCE [LARGE SCALE GENOMIC DNA]</scope>
    <source>
        <strain evidence="6">cv. Dabenzi</strain>
    </source>
</reference>
<gene>
    <name evidence="4" type="ORF">CDL15_Pgr015532</name>
    <name evidence="5" type="ORF">CRG98_030532</name>
</gene>
<dbReference type="Proteomes" id="UP000233551">
    <property type="component" value="Unassembled WGS sequence"/>
</dbReference>
<sequence length="1280" mass="141210">MLHKSFKPAKCKTALKLAVSRAKLLKNKKEVVVKQLKRELAQLLESGQDQNARIRVEHVVREEKMMAAYELIEIFCELIAIRLPIIESQKNCPIDLKEAVSSVIFAAPRCSDIPELADVRKHFTAKYGKEFVSAAIELRPDGGVNRTMIEKLSAKAPDGQTKLKILTAIAKEHNIKWDPKSFGEKDSNPREDLLNGPTTFGNANNMNVESSNVQAHYYGRGTPDIHNPPQNEVKQEAPINYNGNNIRSSFGSQNVNPADVNASAAPSPHWKPSGNGMDRMESGNLHSEDQSPNFANRQDWNMEFEDATAAAQAAAESAERASMAARAAAKLSSRGKAMNQYSTGSQGSSAYARDGTRRHSRSSFDSEAFAGGQMGNNFERSSRTQNEEIGAKERHDFMGDSEGHYGDSKSNNRPSQLPAAASTSDSFKDNNPLSRPPVRGMSDESSQNYGGWNYQEQTTAKQDADEEEEEEEDVDLATLTKRLCGGGRQTETGSGLSSFKKTSGDAVSNKASFQQQRNSQNIPPNEDVTIDEFSMRRQSEKFEAEPYDETLYGQRTEKAKNLEDERFRKDFTGYSYSGSSPARSSSDQLRDVESKSQDLVDAVTENPFAHFDEEKFHEDAKPANASGSVVFDDYASDGENSAFDLDKGPETSSHIFSPDRKSTGYLSENISAPSLRRNRVDIFGNDGSESHSLRDQNSASVFSESEDAFAVRVDEDEIPPAVFDDASGFHSEREEEEPEKYERDVENVLGSRPKKSHFNLISKGSDKFDDPADKESQDWLHHSRVSSAHEADDDSWASQKSAAVNDSETLGKSSPDDATELSLGKLTGGLKNKGYRHPPYVRSSLGEISSSRQEAADEAKNTPPVSNQPRTSSSPEIADDLYDQEVRILKGISTRGRYGSSLGEASAMRKPLEDTAKKSSFSSTTRKESIDSDNDDSYTQDVDVDYKRLSGRLEEKSVRRSSVEAPSTKQAGADSSAKYGFSSPPRQISGSRWESNNHGMDSAAGRQSITLDYVSSYGSDQTEGRKDEFLSQASGSRARYGAGLSRRTKGSPSKTDRSTLFKPSPAPVEEETREPIKISSTSSYSDRRSEVKSAYPSEEAETRDRRADTKSSLRSSFLKPSYTPEEEETREPLRVSSRRSSTDKMREVKPAYPSVDVKTPERRLEIKPSSRSSYGSETYRSTRSERTASDSRGSSDRPQSGKEALERPKSEPKKASERPSASPQKSGSAVPSTSSKPAKPSLGDTSRENSFNKASHVHPKLPDYDTIAAQLELLRANRNK</sequence>
<feature type="compositionally biased region" description="Basic and acidic residues" evidence="3">
    <location>
        <begin position="555"/>
        <end position="571"/>
    </location>
</feature>
<feature type="region of interest" description="Disordered" evidence="3">
    <location>
        <begin position="217"/>
        <end position="236"/>
    </location>
</feature>
<keyword evidence="2" id="KW-0175">Coiled coil</keyword>
<feature type="compositionally biased region" description="Basic and acidic residues" evidence="3">
    <location>
        <begin position="1140"/>
        <end position="1149"/>
    </location>
</feature>
<feature type="compositionally biased region" description="Polar residues" evidence="3">
    <location>
        <begin position="247"/>
        <end position="256"/>
    </location>
</feature>
<feature type="compositionally biased region" description="Polar residues" evidence="3">
    <location>
        <begin position="1169"/>
        <end position="1179"/>
    </location>
</feature>
<dbReference type="FunFam" id="1.20.1260.60:FF:000003">
    <property type="entry name" value="IST1-like protein isoform A"/>
    <property type="match status" value="1"/>
</dbReference>
<feature type="compositionally biased region" description="Polar residues" evidence="3">
    <location>
        <begin position="984"/>
        <end position="1010"/>
    </location>
</feature>
<dbReference type="Gene3D" id="1.20.1260.60">
    <property type="entry name" value="Vacuolar protein sorting-associated protein Ist1"/>
    <property type="match status" value="1"/>
</dbReference>
<reference evidence="4" key="2">
    <citation type="submission" date="2017-06" db="EMBL/GenBank/DDBJ databases">
        <title>The pomegranate genome and the genomics of punicalagin biosynthesis.</title>
        <authorList>
            <person name="Xu C."/>
        </authorList>
    </citation>
    <scope>NUCLEOTIDE SEQUENCE [LARGE SCALE GENOMIC DNA]</scope>
    <source>
        <tissue evidence="4">Fresh leaf</tissue>
    </source>
</reference>
<feature type="coiled-coil region" evidence="2">
    <location>
        <begin position="26"/>
        <end position="53"/>
    </location>
</feature>
<feature type="compositionally biased region" description="Basic and acidic residues" evidence="3">
    <location>
        <begin position="588"/>
        <end position="598"/>
    </location>
</feature>
<dbReference type="PANTHER" id="PTHR12161">
    <property type="entry name" value="IST1 FAMILY MEMBER"/>
    <property type="match status" value="1"/>
</dbReference>
<feature type="compositionally biased region" description="Polar residues" evidence="3">
    <location>
        <begin position="196"/>
        <end position="206"/>
    </location>
</feature>
<proteinExistence type="inferred from homology"/>
<feature type="compositionally biased region" description="Basic and acidic residues" evidence="3">
    <location>
        <begin position="944"/>
        <end position="962"/>
    </location>
</feature>
<evidence type="ECO:0000313" key="7">
    <source>
        <dbReference type="Proteomes" id="UP000233551"/>
    </source>
</evidence>
<dbReference type="GO" id="GO:0015031">
    <property type="term" value="P:protein transport"/>
    <property type="evidence" value="ECO:0007669"/>
    <property type="project" value="InterPro"/>
</dbReference>
<dbReference type="Proteomes" id="UP000197138">
    <property type="component" value="Unassembled WGS sequence"/>
</dbReference>
<reference evidence="5 7" key="3">
    <citation type="submission" date="2017-11" db="EMBL/GenBank/DDBJ databases">
        <title>De-novo sequencing of pomegranate (Punica granatum L.) genome.</title>
        <authorList>
            <person name="Akparov Z."/>
            <person name="Amiraslanov A."/>
            <person name="Hajiyeva S."/>
            <person name="Abbasov M."/>
            <person name="Kaur K."/>
            <person name="Hamwieh A."/>
            <person name="Solovyev V."/>
            <person name="Salamov A."/>
            <person name="Braich B."/>
            <person name="Kosarev P."/>
            <person name="Mahmoud A."/>
            <person name="Hajiyev E."/>
            <person name="Babayeva S."/>
            <person name="Izzatullayeva V."/>
            <person name="Mammadov A."/>
            <person name="Mammadov A."/>
            <person name="Sharifova S."/>
            <person name="Ojaghi J."/>
            <person name="Eynullazada K."/>
            <person name="Bayramov B."/>
            <person name="Abdulazimova A."/>
            <person name="Shahmuradov I."/>
        </authorList>
    </citation>
    <scope>NUCLEOTIDE SEQUENCE [LARGE SCALE GENOMIC DNA]</scope>
    <source>
        <strain evidence="5">AG2017</strain>
        <strain evidence="7">cv. AG2017</strain>
        <tissue evidence="5">Leaf</tissue>
    </source>
</reference>
<dbReference type="PANTHER" id="PTHR12161:SF13">
    <property type="entry name" value="REGULATOR OF VPS4 ACTIVITY IN THE MVB PATHWAY PROTEIN"/>
    <property type="match status" value="1"/>
</dbReference>
<feature type="compositionally biased region" description="Basic and acidic residues" evidence="3">
    <location>
        <begin position="278"/>
        <end position="289"/>
    </location>
</feature>
<feature type="compositionally biased region" description="Basic and acidic residues" evidence="3">
    <location>
        <begin position="1100"/>
        <end position="1111"/>
    </location>
</feature>
<evidence type="ECO:0000313" key="5">
    <source>
        <dbReference type="EMBL" id="PKI49080.1"/>
    </source>
</evidence>
<keyword evidence="7" id="KW-1185">Reference proteome</keyword>
<dbReference type="InterPro" id="IPR005061">
    <property type="entry name" value="Ist1"/>
</dbReference>
<feature type="region of interest" description="Disordered" evidence="3">
    <location>
        <begin position="178"/>
        <end position="206"/>
    </location>
</feature>
<accession>A0A218W020</accession>
<feature type="compositionally biased region" description="Acidic residues" evidence="3">
    <location>
        <begin position="464"/>
        <end position="475"/>
    </location>
</feature>
<feature type="compositionally biased region" description="Polar residues" evidence="3">
    <location>
        <begin position="489"/>
        <end position="523"/>
    </location>
</feature>
<dbReference type="AlphaFoldDB" id="A0A218W020"/>